<evidence type="ECO:0000256" key="2">
    <source>
        <dbReference type="SAM" id="MobiDB-lite"/>
    </source>
</evidence>
<feature type="coiled-coil region" evidence="1">
    <location>
        <begin position="274"/>
        <end position="340"/>
    </location>
</feature>
<name>R7QVB4_CHOCR</name>
<evidence type="ECO:0000313" key="4">
    <source>
        <dbReference type="Proteomes" id="UP000012073"/>
    </source>
</evidence>
<dbReference type="Gramene" id="CDF41290">
    <property type="protein sequence ID" value="CDF41290"/>
    <property type="gene ID" value="CHC_T00007802001"/>
</dbReference>
<dbReference type="STRING" id="2769.R7QVB4"/>
<proteinExistence type="predicted"/>
<evidence type="ECO:0000256" key="1">
    <source>
        <dbReference type="SAM" id="Coils"/>
    </source>
</evidence>
<dbReference type="KEGG" id="ccp:CHC_T00007802001"/>
<dbReference type="AlphaFoldDB" id="R7QVB4"/>
<dbReference type="Gene3D" id="1.10.287.1490">
    <property type="match status" value="1"/>
</dbReference>
<dbReference type="Proteomes" id="UP000012073">
    <property type="component" value="Unassembled WGS sequence"/>
</dbReference>
<gene>
    <name evidence="3" type="ORF">CHC_T00007802001</name>
</gene>
<feature type="coiled-coil region" evidence="1">
    <location>
        <begin position="365"/>
        <end position="392"/>
    </location>
</feature>
<accession>R7QVB4</accession>
<keyword evidence="1" id="KW-0175">Coiled coil</keyword>
<dbReference type="OrthoDB" id="10255000at2759"/>
<feature type="compositionally biased region" description="Basic and acidic residues" evidence="2">
    <location>
        <begin position="13"/>
        <end position="31"/>
    </location>
</feature>
<keyword evidence="4" id="KW-1185">Reference proteome</keyword>
<dbReference type="EMBL" id="HG002339">
    <property type="protein sequence ID" value="CDF41290.1"/>
    <property type="molecule type" value="Genomic_DNA"/>
</dbReference>
<dbReference type="OMA" id="RFTTECE"/>
<evidence type="ECO:0000313" key="3">
    <source>
        <dbReference type="EMBL" id="CDF41290.1"/>
    </source>
</evidence>
<dbReference type="GeneID" id="17319288"/>
<feature type="coiled-coil region" evidence="1">
    <location>
        <begin position="57"/>
        <end position="248"/>
    </location>
</feature>
<reference evidence="4" key="1">
    <citation type="journal article" date="2013" name="Proc. Natl. Acad. Sci. U.S.A.">
        <title>Genome structure and metabolic features in the red seaweed Chondrus crispus shed light on evolution of the Archaeplastida.</title>
        <authorList>
            <person name="Collen J."/>
            <person name="Porcel B."/>
            <person name="Carre W."/>
            <person name="Ball S.G."/>
            <person name="Chaparro C."/>
            <person name="Tonon T."/>
            <person name="Barbeyron T."/>
            <person name="Michel G."/>
            <person name="Noel B."/>
            <person name="Valentin K."/>
            <person name="Elias M."/>
            <person name="Artiguenave F."/>
            <person name="Arun A."/>
            <person name="Aury J.M."/>
            <person name="Barbosa-Neto J.F."/>
            <person name="Bothwell J.H."/>
            <person name="Bouget F.Y."/>
            <person name="Brillet L."/>
            <person name="Cabello-Hurtado F."/>
            <person name="Capella-Gutierrez S."/>
            <person name="Charrier B."/>
            <person name="Cladiere L."/>
            <person name="Cock J.M."/>
            <person name="Coelho S.M."/>
            <person name="Colleoni C."/>
            <person name="Czjzek M."/>
            <person name="Da Silva C."/>
            <person name="Delage L."/>
            <person name="Denoeud F."/>
            <person name="Deschamps P."/>
            <person name="Dittami S.M."/>
            <person name="Gabaldon T."/>
            <person name="Gachon C.M."/>
            <person name="Groisillier A."/>
            <person name="Herve C."/>
            <person name="Jabbari K."/>
            <person name="Katinka M."/>
            <person name="Kloareg B."/>
            <person name="Kowalczyk N."/>
            <person name="Labadie K."/>
            <person name="Leblanc C."/>
            <person name="Lopez P.J."/>
            <person name="McLachlan D.H."/>
            <person name="Meslet-Cladiere L."/>
            <person name="Moustafa A."/>
            <person name="Nehr Z."/>
            <person name="Nyvall Collen P."/>
            <person name="Panaud O."/>
            <person name="Partensky F."/>
            <person name="Poulain J."/>
            <person name="Rensing S.A."/>
            <person name="Rousvoal S."/>
            <person name="Samson G."/>
            <person name="Symeonidi A."/>
            <person name="Weissenbach J."/>
            <person name="Zambounis A."/>
            <person name="Wincker P."/>
            <person name="Boyen C."/>
        </authorList>
    </citation>
    <scope>NUCLEOTIDE SEQUENCE [LARGE SCALE GENOMIC DNA]</scope>
    <source>
        <strain evidence="4">cv. Stackhouse</strain>
    </source>
</reference>
<sequence length="488" mass="55176">MAAELRAHSRQAASEDARRAKADASARGLSDETARLHADLKVIAAELATVKGKRDRLVKENKALQVVEEKNRSLSLEVDRLTVAAAAATNGVGGQVVGARGLPDGSQFEKRLTEVRQEKDALQKKLKAHEAHSTKVRETYQKLSQMYNDLREHNAALQSEVDQIKANKDEQNESDAGERDDLLSELDEARRDIDDLEADKEALQSDHDRLESQVNSLQERLRNTTGHLEDSQAEVDALYEESVELKAQRDMAMQRALSRGKSMAAGEQAASRSVDKVEEELRVSREKSDREQTRLMRRVAELEQEVADLREDIEYEKAEKIKTRAERDNFRNNARTLERKTSVAAKQSDAMSSLKRQISTHQMRQQDHESMITELKSEVGRLEAELTDVKGAFNDRRSSNAEELGDVLQDLVMTKLALAQAEDDKLNLQFSIKERKKSEKVTQQRLAEHASRLEVELGEANEELEKLRRQQQLEDATELNEVGSDVDY</sequence>
<organism evidence="3 4">
    <name type="scientific">Chondrus crispus</name>
    <name type="common">Carrageen Irish moss</name>
    <name type="synonym">Polymorpha crispa</name>
    <dbReference type="NCBI Taxonomy" id="2769"/>
    <lineage>
        <taxon>Eukaryota</taxon>
        <taxon>Rhodophyta</taxon>
        <taxon>Florideophyceae</taxon>
        <taxon>Rhodymeniophycidae</taxon>
        <taxon>Gigartinales</taxon>
        <taxon>Gigartinaceae</taxon>
        <taxon>Chondrus</taxon>
    </lineage>
</organism>
<protein>
    <submittedName>
        <fullName evidence="3">Uncharacterized protein</fullName>
    </submittedName>
</protein>
<feature type="region of interest" description="Disordered" evidence="2">
    <location>
        <begin position="1"/>
        <end position="31"/>
    </location>
</feature>
<dbReference type="RefSeq" id="XP_005711584.1">
    <property type="nucleotide sequence ID" value="XM_005711527.1"/>
</dbReference>
<feature type="coiled-coil region" evidence="1">
    <location>
        <begin position="443"/>
        <end position="477"/>
    </location>
</feature>